<dbReference type="PANTHER" id="PTHR16950:SF16">
    <property type="entry name" value="ZINC TRANSPORTER ZIP13"/>
    <property type="match status" value="1"/>
</dbReference>
<feature type="compositionally biased region" description="Basic residues" evidence="5">
    <location>
        <begin position="29"/>
        <end position="41"/>
    </location>
</feature>
<keyword evidence="8" id="KW-1185">Reference proteome</keyword>
<evidence type="ECO:0000256" key="4">
    <source>
        <dbReference type="ARBA" id="ARBA00023136"/>
    </source>
</evidence>
<feature type="transmembrane region" description="Helical" evidence="6">
    <location>
        <begin position="103"/>
        <end position="125"/>
    </location>
</feature>
<feature type="region of interest" description="Disordered" evidence="5">
    <location>
        <begin position="22"/>
        <end position="45"/>
    </location>
</feature>
<sequence>MKFGILVAALVRAGFGHEHGGLHDEVKKDHSHGHSHSHSHSHTNGGQTVVNQAIASILTNHVFKYGARVNALLATVIIQAAPCILVFLIPGLKDIDTNTQDSIVMTILEAFALGTLLGDIFDHLLPETFEMFPPKEASFNLFIGFLGFLLMDKVIKILNGGGDGHGHSHGHSHSHTQSTANTNVEKTESNGKSTDKEINTTKYMHVITGLVHHMVDGLVLASSFYSSTATGVTTTVAVLCHEVPHEIGDFSIMISNGFSFFGALKAQLTIAISAIVGTAISCYFNEMGETGSSLQTDKLLPITAGGFIYMATTGILPRILAPNKSNAMTEATRLSIQLVCILVGFNMLSIIG</sequence>
<protein>
    <submittedName>
        <fullName evidence="7">Zinc transporter YKE4</fullName>
    </submittedName>
</protein>
<reference evidence="7 8" key="1">
    <citation type="submission" date="2024-05" db="EMBL/GenBank/DDBJ databases">
        <title>Long read based assembly of the Candida bracarensis genome reveals expanded adhesin content.</title>
        <authorList>
            <person name="Marcet-Houben M."/>
            <person name="Ksiezopolska E."/>
            <person name="Gabaldon T."/>
        </authorList>
    </citation>
    <scope>NUCLEOTIDE SEQUENCE [LARGE SCALE GENOMIC DNA]</scope>
    <source>
        <strain evidence="7 8">CBM6</strain>
    </source>
</reference>
<accession>A0ABR4NX97</accession>
<feature type="region of interest" description="Disordered" evidence="5">
    <location>
        <begin position="165"/>
        <end position="195"/>
    </location>
</feature>
<feature type="transmembrane region" description="Helical" evidence="6">
    <location>
        <begin position="258"/>
        <end position="280"/>
    </location>
</feature>
<dbReference type="PANTHER" id="PTHR16950">
    <property type="entry name" value="ZINC TRANSPORTER SLC39A7 HISTIDINE-RICH MEMBRANE PROTEIN KE4"/>
    <property type="match status" value="1"/>
</dbReference>
<comment type="subcellular location">
    <subcellularLocation>
        <location evidence="1">Membrane</location>
        <topology evidence="1">Multi-pass membrane protein</topology>
    </subcellularLocation>
</comment>
<evidence type="ECO:0000313" key="8">
    <source>
        <dbReference type="Proteomes" id="UP001623330"/>
    </source>
</evidence>
<dbReference type="Proteomes" id="UP001623330">
    <property type="component" value="Unassembled WGS sequence"/>
</dbReference>
<evidence type="ECO:0000256" key="3">
    <source>
        <dbReference type="ARBA" id="ARBA00022989"/>
    </source>
</evidence>
<feature type="transmembrane region" description="Helical" evidence="6">
    <location>
        <begin position="300"/>
        <end position="321"/>
    </location>
</feature>
<dbReference type="EMBL" id="JBEVYD010000004">
    <property type="protein sequence ID" value="KAL3233474.1"/>
    <property type="molecule type" value="Genomic_DNA"/>
</dbReference>
<keyword evidence="4 6" id="KW-0472">Membrane</keyword>
<proteinExistence type="predicted"/>
<name>A0ABR4NX97_9SACH</name>
<evidence type="ECO:0000256" key="2">
    <source>
        <dbReference type="ARBA" id="ARBA00022692"/>
    </source>
</evidence>
<evidence type="ECO:0000313" key="7">
    <source>
        <dbReference type="EMBL" id="KAL3233474.1"/>
    </source>
</evidence>
<dbReference type="Pfam" id="PF02535">
    <property type="entry name" value="Zip"/>
    <property type="match status" value="1"/>
</dbReference>
<feature type="transmembrane region" description="Helical" evidence="6">
    <location>
        <begin position="71"/>
        <end position="91"/>
    </location>
</feature>
<feature type="compositionally biased region" description="Basic and acidic residues" evidence="5">
    <location>
        <begin position="185"/>
        <end position="195"/>
    </location>
</feature>
<evidence type="ECO:0000256" key="1">
    <source>
        <dbReference type="ARBA" id="ARBA00004141"/>
    </source>
</evidence>
<evidence type="ECO:0000256" key="6">
    <source>
        <dbReference type="SAM" id="Phobius"/>
    </source>
</evidence>
<organism evidence="7 8">
    <name type="scientific">Nakaseomyces bracarensis</name>
    <dbReference type="NCBI Taxonomy" id="273131"/>
    <lineage>
        <taxon>Eukaryota</taxon>
        <taxon>Fungi</taxon>
        <taxon>Dikarya</taxon>
        <taxon>Ascomycota</taxon>
        <taxon>Saccharomycotina</taxon>
        <taxon>Saccharomycetes</taxon>
        <taxon>Saccharomycetales</taxon>
        <taxon>Saccharomycetaceae</taxon>
        <taxon>Nakaseomyces</taxon>
    </lineage>
</organism>
<comment type="caution">
    <text evidence="7">The sequence shown here is derived from an EMBL/GenBank/DDBJ whole genome shotgun (WGS) entry which is preliminary data.</text>
</comment>
<evidence type="ECO:0000256" key="5">
    <source>
        <dbReference type="SAM" id="MobiDB-lite"/>
    </source>
</evidence>
<keyword evidence="3 6" id="KW-1133">Transmembrane helix</keyword>
<feature type="transmembrane region" description="Helical" evidence="6">
    <location>
        <begin position="333"/>
        <end position="351"/>
    </location>
</feature>
<keyword evidence="2 6" id="KW-0812">Transmembrane</keyword>
<dbReference type="InterPro" id="IPR003689">
    <property type="entry name" value="ZIP"/>
</dbReference>
<gene>
    <name evidence="7" type="ORF">RNJ44_03514</name>
</gene>